<dbReference type="EMBL" id="NCKW01009479">
    <property type="protein sequence ID" value="POM67072.1"/>
    <property type="molecule type" value="Genomic_DNA"/>
</dbReference>
<evidence type="ECO:0000259" key="3">
    <source>
        <dbReference type="PROSITE" id="PS50158"/>
    </source>
</evidence>
<evidence type="ECO:0000313" key="5">
    <source>
        <dbReference type="Proteomes" id="UP000237271"/>
    </source>
</evidence>
<keyword evidence="1" id="KW-0863">Zinc-finger</keyword>
<keyword evidence="1" id="KW-0479">Metal-binding</keyword>
<dbReference type="GO" id="GO:0003676">
    <property type="term" value="F:nucleic acid binding"/>
    <property type="evidence" value="ECO:0007669"/>
    <property type="project" value="InterPro"/>
</dbReference>
<feature type="domain" description="CCHC-type" evidence="3">
    <location>
        <begin position="367"/>
        <end position="380"/>
    </location>
</feature>
<gene>
    <name evidence="4" type="ORF">PHPALM_16976</name>
</gene>
<dbReference type="OrthoDB" id="7608935at2759"/>
<feature type="region of interest" description="Disordered" evidence="2">
    <location>
        <begin position="1"/>
        <end position="36"/>
    </location>
</feature>
<evidence type="ECO:0000256" key="1">
    <source>
        <dbReference type="PROSITE-ProRule" id="PRU00047"/>
    </source>
</evidence>
<dbReference type="AlphaFoldDB" id="A0A2P4XNE1"/>
<feature type="region of interest" description="Disordered" evidence="2">
    <location>
        <begin position="324"/>
        <end position="349"/>
    </location>
</feature>
<sequence>MLEARFKIQRRNQSRSGRSKTIPPSHDQITAATTSDASSDTLQKYFEAAMSRFLADQRGPIIDQGAVKVQDQGSQDVEMEPVRFEHSTSRWEYDPDDIDFLTVARAMVATATTGSAGSTMIQRVRISAISDFKEFTGKYQDEDRTRIGKVKSAFMRDQASDEENAWPSRIYWLDPPRTNLPVTNGLICSELSKIQYCGLVVSVARQYYHTRRRPEESPLDYLYRLSVAGLRTKLKIKDGNAKDRREHVDHYIETLKDQDLTNRLTLLRLSDADDLEEVLRGRESDPMDQMDLTRIETIIGGSTWQLSRMSPQRWNLVEQVPITHKSTDQAPPDHRSRIQSGGSDRNRCSHCGSKKHSDLGCWRLLTCHKCGKRGHPADRCLFVCRGSANGSTQPNTQACFRICREDVKLERSPGLESAERSRYCIYAFVNKRSVDRGSKNPDLRGNTYDLNENRAVTISSVCQVDDLK</sequence>
<dbReference type="InterPro" id="IPR001878">
    <property type="entry name" value="Znf_CCHC"/>
</dbReference>
<proteinExistence type="predicted"/>
<keyword evidence="5" id="KW-1185">Reference proteome</keyword>
<evidence type="ECO:0000256" key="2">
    <source>
        <dbReference type="SAM" id="MobiDB-lite"/>
    </source>
</evidence>
<name>A0A2P4XNE1_9STRA</name>
<protein>
    <recommendedName>
        <fullName evidence="3">CCHC-type domain-containing protein</fullName>
    </recommendedName>
</protein>
<keyword evidence="1" id="KW-0862">Zinc</keyword>
<dbReference type="Proteomes" id="UP000237271">
    <property type="component" value="Unassembled WGS sequence"/>
</dbReference>
<accession>A0A2P4XNE1</accession>
<dbReference type="PROSITE" id="PS50158">
    <property type="entry name" value="ZF_CCHC"/>
    <property type="match status" value="1"/>
</dbReference>
<feature type="compositionally biased region" description="Basic and acidic residues" evidence="2">
    <location>
        <begin position="325"/>
        <end position="336"/>
    </location>
</feature>
<organism evidence="4 5">
    <name type="scientific">Phytophthora palmivora</name>
    <dbReference type="NCBI Taxonomy" id="4796"/>
    <lineage>
        <taxon>Eukaryota</taxon>
        <taxon>Sar</taxon>
        <taxon>Stramenopiles</taxon>
        <taxon>Oomycota</taxon>
        <taxon>Peronosporomycetes</taxon>
        <taxon>Peronosporales</taxon>
        <taxon>Peronosporaceae</taxon>
        <taxon>Phytophthora</taxon>
    </lineage>
</organism>
<comment type="caution">
    <text evidence="4">The sequence shown here is derived from an EMBL/GenBank/DDBJ whole genome shotgun (WGS) entry which is preliminary data.</text>
</comment>
<dbReference type="GO" id="GO:0008270">
    <property type="term" value="F:zinc ion binding"/>
    <property type="evidence" value="ECO:0007669"/>
    <property type="project" value="UniProtKB-KW"/>
</dbReference>
<evidence type="ECO:0000313" key="4">
    <source>
        <dbReference type="EMBL" id="POM67072.1"/>
    </source>
</evidence>
<reference evidence="4 5" key="1">
    <citation type="journal article" date="2017" name="Genome Biol. Evol.">
        <title>Phytophthora megakarya and P. palmivora, closely related causal agents of cacao black pod rot, underwent increases in genome sizes and gene numbers by different mechanisms.</title>
        <authorList>
            <person name="Ali S.S."/>
            <person name="Shao J."/>
            <person name="Lary D.J."/>
            <person name="Kronmiller B."/>
            <person name="Shen D."/>
            <person name="Strem M.D."/>
            <person name="Amoako-Attah I."/>
            <person name="Akrofi A.Y."/>
            <person name="Begoude B.A."/>
            <person name="Ten Hoopen G.M."/>
            <person name="Coulibaly K."/>
            <person name="Kebe B.I."/>
            <person name="Melnick R.L."/>
            <person name="Guiltinan M.J."/>
            <person name="Tyler B.M."/>
            <person name="Meinhardt L.W."/>
            <person name="Bailey B.A."/>
        </authorList>
    </citation>
    <scope>NUCLEOTIDE SEQUENCE [LARGE SCALE GENOMIC DNA]</scope>
    <source>
        <strain evidence="5">sbr112.9</strain>
    </source>
</reference>